<dbReference type="RefSeq" id="XP_066915133.1">
    <property type="nucleotide sequence ID" value="XM_067059032.1"/>
</dbReference>
<dbReference type="InterPro" id="IPR006861">
    <property type="entry name" value="HABP4_PAIRBP1-bd"/>
</dbReference>
<organism evidence="3 4">
    <name type="scientific">Clytia hemisphaerica</name>
    <dbReference type="NCBI Taxonomy" id="252671"/>
    <lineage>
        <taxon>Eukaryota</taxon>
        <taxon>Metazoa</taxon>
        <taxon>Cnidaria</taxon>
        <taxon>Hydrozoa</taxon>
        <taxon>Hydroidolina</taxon>
        <taxon>Leptothecata</taxon>
        <taxon>Obeliida</taxon>
        <taxon>Clytiidae</taxon>
        <taxon>Clytia</taxon>
    </lineage>
</organism>
<dbReference type="Pfam" id="PF04774">
    <property type="entry name" value="HABP4_PAI-RBP1"/>
    <property type="match status" value="1"/>
</dbReference>
<dbReference type="EnsemblMetazoa" id="CLYHEMT004582.1">
    <property type="protein sequence ID" value="CLYHEMP004582.1"/>
    <property type="gene ID" value="CLYHEMG004582"/>
</dbReference>
<evidence type="ECO:0000313" key="3">
    <source>
        <dbReference type="EnsemblMetazoa" id="CLYHEMP004582.1"/>
    </source>
</evidence>
<feature type="region of interest" description="Disordered" evidence="1">
    <location>
        <begin position="344"/>
        <end position="394"/>
    </location>
</feature>
<dbReference type="InterPro" id="IPR039764">
    <property type="entry name" value="HABP4/SERBP1-like"/>
</dbReference>
<dbReference type="PANTHER" id="PTHR12299">
    <property type="entry name" value="HYALURONIC ACID-BINDING PROTEIN 4"/>
    <property type="match status" value="1"/>
</dbReference>
<dbReference type="AlphaFoldDB" id="A0A7M5WR54"/>
<dbReference type="GO" id="GO:0005737">
    <property type="term" value="C:cytoplasm"/>
    <property type="evidence" value="ECO:0007669"/>
    <property type="project" value="TreeGrafter"/>
</dbReference>
<feature type="compositionally biased region" description="Low complexity" evidence="1">
    <location>
        <begin position="114"/>
        <end position="137"/>
    </location>
</feature>
<dbReference type="GO" id="GO:0005634">
    <property type="term" value="C:nucleus"/>
    <property type="evidence" value="ECO:0007669"/>
    <property type="project" value="TreeGrafter"/>
</dbReference>
<feature type="compositionally biased region" description="Basic and acidic residues" evidence="1">
    <location>
        <begin position="75"/>
        <end position="89"/>
    </location>
</feature>
<feature type="compositionally biased region" description="Basic and acidic residues" evidence="1">
    <location>
        <begin position="99"/>
        <end position="108"/>
    </location>
</feature>
<feature type="compositionally biased region" description="Gly residues" evidence="1">
    <location>
        <begin position="153"/>
        <end position="162"/>
    </location>
</feature>
<accession>A0A7M5WR54</accession>
<feature type="compositionally biased region" description="Basic and acidic residues" evidence="1">
    <location>
        <begin position="276"/>
        <end position="286"/>
    </location>
</feature>
<feature type="compositionally biased region" description="Gly residues" evidence="1">
    <location>
        <begin position="171"/>
        <end position="181"/>
    </location>
</feature>
<feature type="region of interest" description="Disordered" evidence="1">
    <location>
        <begin position="32"/>
        <end position="320"/>
    </location>
</feature>
<feature type="compositionally biased region" description="Basic and acidic residues" evidence="1">
    <location>
        <begin position="191"/>
        <end position="214"/>
    </location>
</feature>
<dbReference type="SMART" id="SM01233">
    <property type="entry name" value="HABP4_PAI-RBP1"/>
    <property type="match status" value="1"/>
</dbReference>
<evidence type="ECO:0000259" key="2">
    <source>
        <dbReference type="SMART" id="SM01233"/>
    </source>
</evidence>
<proteinExistence type="predicted"/>
<feature type="compositionally biased region" description="Basic and acidic residues" evidence="1">
    <location>
        <begin position="37"/>
        <end position="65"/>
    </location>
</feature>
<dbReference type="PANTHER" id="PTHR12299:SF17">
    <property type="entry name" value="AT19571P-RELATED"/>
    <property type="match status" value="1"/>
</dbReference>
<keyword evidence="4" id="KW-1185">Reference proteome</keyword>
<dbReference type="GeneID" id="136802314"/>
<dbReference type="OrthoDB" id="6022699at2759"/>
<feature type="compositionally biased region" description="Polar residues" evidence="1">
    <location>
        <begin position="384"/>
        <end position="394"/>
    </location>
</feature>
<sequence length="394" mass="43282">MPSGDLDNCYSIGVDNKFGTCDSDIEDPYELILAAQEKPKKEKEPKVKGKKDVKPAKTTEKKTVKTETTTENENSENKRNDRPRNERGRGRGRGGRGGRGGERGERGGRGRGGFRNNNFSPNNNNNQGGFGFDNNNQGGFGSYQTQVAETNEGGFGSGFGGNDGEERRGGRSGFRGSGRGGRGGRGRGRGGNREYDRRSGSDKSSVKPADKRDGSGSYNWGSPQDEINAASEENGGFGAPKETEETPAENVEQTQETEETPEVEPVDEGPQEMTFEEYRKQQELRKQPAFNLRKVESDKKGLKPLKKPTEKDNESSSSFFFPKKNVQETYKSSGRVKENLNVNIRYGSGENRHYDASRRGRGRGGRRGGRRDGEGNAKDATGYALTNNEEFPSL</sequence>
<feature type="compositionally biased region" description="Basic residues" evidence="1">
    <location>
        <begin position="359"/>
        <end position="369"/>
    </location>
</feature>
<feature type="domain" description="Hyaluronan/mRNA-binding protein" evidence="2">
    <location>
        <begin position="191"/>
        <end position="298"/>
    </location>
</feature>
<evidence type="ECO:0000256" key="1">
    <source>
        <dbReference type="SAM" id="MobiDB-lite"/>
    </source>
</evidence>
<protein>
    <recommendedName>
        <fullName evidence="2">Hyaluronan/mRNA-binding protein domain-containing protein</fullName>
    </recommendedName>
</protein>
<name>A0A7M5WR54_9CNID</name>
<dbReference type="Proteomes" id="UP000594262">
    <property type="component" value="Unplaced"/>
</dbReference>
<evidence type="ECO:0000313" key="4">
    <source>
        <dbReference type="Proteomes" id="UP000594262"/>
    </source>
</evidence>
<feature type="compositionally biased region" description="Basic and acidic residues" evidence="1">
    <location>
        <begin position="293"/>
        <end position="314"/>
    </location>
</feature>
<dbReference type="GO" id="GO:0003723">
    <property type="term" value="F:RNA binding"/>
    <property type="evidence" value="ECO:0007669"/>
    <property type="project" value="InterPro"/>
</dbReference>
<dbReference type="Gene3D" id="6.10.140.1040">
    <property type="match status" value="1"/>
</dbReference>
<feature type="compositionally biased region" description="Acidic residues" evidence="1">
    <location>
        <begin position="255"/>
        <end position="270"/>
    </location>
</feature>
<reference evidence="3" key="1">
    <citation type="submission" date="2021-01" db="UniProtKB">
        <authorList>
            <consortium name="EnsemblMetazoa"/>
        </authorList>
    </citation>
    <scope>IDENTIFICATION</scope>
</reference>